<sequence length="20" mass="2360">MRRPYLVMGVGPPRQRETSE</sequence>
<dbReference type="EMBL" id="JACEFO010002444">
    <property type="protein sequence ID" value="KAF8660143.1"/>
    <property type="molecule type" value="Genomic_DNA"/>
</dbReference>
<feature type="region of interest" description="Disordered" evidence="1">
    <location>
        <begin position="1"/>
        <end position="20"/>
    </location>
</feature>
<gene>
    <name evidence="2" type="ORF">HU200_057703</name>
</gene>
<accession>A0A835E0Y1</accession>
<evidence type="ECO:0000313" key="3">
    <source>
        <dbReference type="Proteomes" id="UP000636709"/>
    </source>
</evidence>
<dbReference type="AlphaFoldDB" id="A0A835E0Y1"/>
<proteinExistence type="predicted"/>
<evidence type="ECO:0000313" key="2">
    <source>
        <dbReference type="EMBL" id="KAF8660143.1"/>
    </source>
</evidence>
<organism evidence="2 3">
    <name type="scientific">Digitaria exilis</name>
    <dbReference type="NCBI Taxonomy" id="1010633"/>
    <lineage>
        <taxon>Eukaryota</taxon>
        <taxon>Viridiplantae</taxon>
        <taxon>Streptophyta</taxon>
        <taxon>Embryophyta</taxon>
        <taxon>Tracheophyta</taxon>
        <taxon>Spermatophyta</taxon>
        <taxon>Magnoliopsida</taxon>
        <taxon>Liliopsida</taxon>
        <taxon>Poales</taxon>
        <taxon>Poaceae</taxon>
        <taxon>PACMAD clade</taxon>
        <taxon>Panicoideae</taxon>
        <taxon>Panicodae</taxon>
        <taxon>Paniceae</taxon>
        <taxon>Anthephorinae</taxon>
        <taxon>Digitaria</taxon>
    </lineage>
</organism>
<evidence type="ECO:0000256" key="1">
    <source>
        <dbReference type="SAM" id="MobiDB-lite"/>
    </source>
</evidence>
<keyword evidence="3" id="KW-1185">Reference proteome</keyword>
<comment type="caution">
    <text evidence="2">The sequence shown here is derived from an EMBL/GenBank/DDBJ whole genome shotgun (WGS) entry which is preliminary data.</text>
</comment>
<reference evidence="2" key="1">
    <citation type="submission" date="2020-07" db="EMBL/GenBank/DDBJ databases">
        <title>Genome sequence and genetic diversity analysis of an under-domesticated orphan crop, white fonio (Digitaria exilis).</title>
        <authorList>
            <person name="Bennetzen J.L."/>
            <person name="Chen S."/>
            <person name="Ma X."/>
            <person name="Wang X."/>
            <person name="Yssel A.E.J."/>
            <person name="Chaluvadi S.R."/>
            <person name="Johnson M."/>
            <person name="Gangashetty P."/>
            <person name="Hamidou F."/>
            <person name="Sanogo M.D."/>
            <person name="Zwaenepoel A."/>
            <person name="Wallace J."/>
            <person name="Van De Peer Y."/>
            <person name="Van Deynze A."/>
        </authorList>
    </citation>
    <scope>NUCLEOTIDE SEQUENCE</scope>
    <source>
        <tissue evidence="2">Leaves</tissue>
    </source>
</reference>
<name>A0A835E0Y1_9POAL</name>
<dbReference type="Proteomes" id="UP000636709">
    <property type="component" value="Unassembled WGS sequence"/>
</dbReference>
<protein>
    <submittedName>
        <fullName evidence="2">Uncharacterized protein</fullName>
    </submittedName>
</protein>